<proteinExistence type="predicted"/>
<evidence type="ECO:0000313" key="4">
    <source>
        <dbReference type="Proteomes" id="UP001295423"/>
    </source>
</evidence>
<protein>
    <submittedName>
        <fullName evidence="3">Uncharacterized protein</fullName>
    </submittedName>
</protein>
<keyword evidence="2" id="KW-0812">Transmembrane</keyword>
<comment type="caution">
    <text evidence="3">The sequence shown here is derived from an EMBL/GenBank/DDBJ whole genome shotgun (WGS) entry which is preliminary data.</text>
</comment>
<feature type="compositionally biased region" description="Basic and acidic residues" evidence="1">
    <location>
        <begin position="342"/>
        <end position="354"/>
    </location>
</feature>
<feature type="region of interest" description="Disordered" evidence="1">
    <location>
        <begin position="322"/>
        <end position="354"/>
    </location>
</feature>
<dbReference type="EMBL" id="CAKOGP040000557">
    <property type="protein sequence ID" value="CAJ1936533.1"/>
    <property type="molecule type" value="Genomic_DNA"/>
</dbReference>
<organism evidence="3 4">
    <name type="scientific">Cylindrotheca closterium</name>
    <dbReference type="NCBI Taxonomy" id="2856"/>
    <lineage>
        <taxon>Eukaryota</taxon>
        <taxon>Sar</taxon>
        <taxon>Stramenopiles</taxon>
        <taxon>Ochrophyta</taxon>
        <taxon>Bacillariophyta</taxon>
        <taxon>Bacillariophyceae</taxon>
        <taxon>Bacillariophycidae</taxon>
        <taxon>Bacillariales</taxon>
        <taxon>Bacillariaceae</taxon>
        <taxon>Cylindrotheca</taxon>
    </lineage>
</organism>
<feature type="transmembrane region" description="Helical" evidence="2">
    <location>
        <begin position="207"/>
        <end position="230"/>
    </location>
</feature>
<evidence type="ECO:0000256" key="2">
    <source>
        <dbReference type="SAM" id="Phobius"/>
    </source>
</evidence>
<evidence type="ECO:0000313" key="3">
    <source>
        <dbReference type="EMBL" id="CAJ1936533.1"/>
    </source>
</evidence>
<keyword evidence="2" id="KW-0472">Membrane</keyword>
<gene>
    <name evidence="3" type="ORF">CYCCA115_LOCUS5239</name>
</gene>
<sequence>MKSPPILNRANQDPELQAAEARAAGESIIRDHLDNHLVHNSGASSEYISWIATLHPENAQIEIDERFFIPGNPWWSIYEQTVNMPCATAVAVPAADGEREAHPPNAHQYNATSDGEAKYVLSTTTHASDDLTEQSTPADRQEEPEQKLPHYCLRSSPVDMCIALITTFHATFFTLVFEFSASIFYFVAASFYHIAQVFSPSNMFTGFFYSIFMIMYFAFAAADSALLLGSVLGTEAAIFVGWILGVLFGGIWVANKRHQFVRRVCHRIRWAFRHKHLEPPRTFCKQSQVGTELVDQCQNTARANAELDTEFEIDDSLEAQEHVEPAYAQHREESPPRTQTQPKEDFEQKSAKPY</sequence>
<feature type="transmembrane region" description="Helical" evidence="2">
    <location>
        <begin position="236"/>
        <end position="254"/>
    </location>
</feature>
<name>A0AAD2CQ35_9STRA</name>
<evidence type="ECO:0000256" key="1">
    <source>
        <dbReference type="SAM" id="MobiDB-lite"/>
    </source>
</evidence>
<dbReference type="AlphaFoldDB" id="A0AAD2CQ35"/>
<feature type="compositionally biased region" description="Basic and acidic residues" evidence="1">
    <location>
        <begin position="322"/>
        <end position="335"/>
    </location>
</feature>
<dbReference type="Proteomes" id="UP001295423">
    <property type="component" value="Unassembled WGS sequence"/>
</dbReference>
<accession>A0AAD2CQ35</accession>
<keyword evidence="2" id="KW-1133">Transmembrane helix</keyword>
<feature type="transmembrane region" description="Helical" evidence="2">
    <location>
        <begin position="170"/>
        <end position="195"/>
    </location>
</feature>
<reference evidence="3" key="1">
    <citation type="submission" date="2023-08" db="EMBL/GenBank/DDBJ databases">
        <authorList>
            <person name="Audoor S."/>
            <person name="Bilcke G."/>
        </authorList>
    </citation>
    <scope>NUCLEOTIDE SEQUENCE</scope>
</reference>
<keyword evidence="4" id="KW-1185">Reference proteome</keyword>